<evidence type="ECO:0000256" key="2">
    <source>
        <dbReference type="SAM" id="MobiDB-lite"/>
    </source>
</evidence>
<accession>A0AAD5UQC7</accession>
<name>A0AAD5UQC7_9APHY</name>
<feature type="compositionally biased region" description="Polar residues" evidence="2">
    <location>
        <begin position="315"/>
        <end position="330"/>
    </location>
</feature>
<evidence type="ECO:0000313" key="3">
    <source>
        <dbReference type="EMBL" id="KAJ3474939.1"/>
    </source>
</evidence>
<feature type="compositionally biased region" description="Basic and acidic residues" evidence="2">
    <location>
        <begin position="631"/>
        <end position="645"/>
    </location>
</feature>
<comment type="caution">
    <text evidence="3">The sequence shown here is derived from an EMBL/GenBank/DDBJ whole genome shotgun (WGS) entry which is preliminary data.</text>
</comment>
<dbReference type="CDD" id="cd00303">
    <property type="entry name" value="retropepsin_like"/>
    <property type="match status" value="1"/>
</dbReference>
<feature type="region of interest" description="Disordered" evidence="2">
    <location>
        <begin position="543"/>
        <end position="789"/>
    </location>
</feature>
<organism evidence="3 4">
    <name type="scientific">Meripilus lineatus</name>
    <dbReference type="NCBI Taxonomy" id="2056292"/>
    <lineage>
        <taxon>Eukaryota</taxon>
        <taxon>Fungi</taxon>
        <taxon>Dikarya</taxon>
        <taxon>Basidiomycota</taxon>
        <taxon>Agaricomycotina</taxon>
        <taxon>Agaricomycetes</taxon>
        <taxon>Polyporales</taxon>
        <taxon>Meripilaceae</taxon>
        <taxon>Meripilus</taxon>
    </lineage>
</organism>
<feature type="compositionally biased region" description="Polar residues" evidence="2">
    <location>
        <begin position="733"/>
        <end position="744"/>
    </location>
</feature>
<feature type="coiled-coil region" evidence="1">
    <location>
        <begin position="153"/>
        <end position="184"/>
    </location>
</feature>
<proteinExistence type="predicted"/>
<feature type="compositionally biased region" description="Polar residues" evidence="2">
    <location>
        <begin position="1"/>
        <end position="16"/>
    </location>
</feature>
<protein>
    <submittedName>
        <fullName evidence="3">Uncharacterized protein</fullName>
    </submittedName>
</protein>
<dbReference type="Proteomes" id="UP001212997">
    <property type="component" value="Unassembled WGS sequence"/>
</dbReference>
<feature type="compositionally biased region" description="Basic and acidic residues" evidence="2">
    <location>
        <begin position="280"/>
        <end position="293"/>
    </location>
</feature>
<feature type="region of interest" description="Disordered" evidence="2">
    <location>
        <begin position="1"/>
        <end position="106"/>
    </location>
</feature>
<feature type="compositionally biased region" description="Basic and acidic residues" evidence="2">
    <location>
        <begin position="234"/>
        <end position="250"/>
    </location>
</feature>
<dbReference type="EMBL" id="JANAWD010000949">
    <property type="protein sequence ID" value="KAJ3474939.1"/>
    <property type="molecule type" value="Genomic_DNA"/>
</dbReference>
<keyword evidence="1" id="KW-0175">Coiled coil</keyword>
<gene>
    <name evidence="3" type="ORF">NLI96_g12162</name>
</gene>
<dbReference type="AlphaFoldDB" id="A0AAD5UQC7"/>
<evidence type="ECO:0000313" key="4">
    <source>
        <dbReference type="Proteomes" id="UP001212997"/>
    </source>
</evidence>
<evidence type="ECO:0000256" key="1">
    <source>
        <dbReference type="SAM" id="Coils"/>
    </source>
</evidence>
<feature type="compositionally biased region" description="Basic and acidic residues" evidence="2">
    <location>
        <begin position="692"/>
        <end position="716"/>
    </location>
</feature>
<feature type="compositionally biased region" description="Basic and acidic residues" evidence="2">
    <location>
        <begin position="545"/>
        <end position="573"/>
    </location>
</feature>
<dbReference type="InterPro" id="IPR021109">
    <property type="entry name" value="Peptidase_aspartic_dom_sf"/>
</dbReference>
<feature type="region of interest" description="Disordered" evidence="2">
    <location>
        <begin position="208"/>
        <end position="334"/>
    </location>
</feature>
<dbReference type="Gene3D" id="2.40.70.10">
    <property type="entry name" value="Acid Proteases"/>
    <property type="match status" value="1"/>
</dbReference>
<feature type="compositionally biased region" description="Basic residues" evidence="2">
    <location>
        <begin position="717"/>
        <end position="727"/>
    </location>
</feature>
<sequence length="905" mass="103318">MATPTKQNLSIPQSRAPSPPGLTLSGNRRSDDRGDYRNTPLVPPGLPPLGNSSNFHQGAIVPGKSPPPEVADHPHTPALITAQRTPIHASSPRSQSDTTTDSEDRWVQMEGREDRIGHARLAGPGTGMQPIPSNYGIYFRNVNNMALQISENVEGLAENMTRMQNDLKDTRASLKALIQNLRDNEIRYEQGLDAKEFRLTVTRPRSWTQAERVKMQSKADTLHTDKPLHHHRERREDQRREGDRSDDRGHVQSGGPPGRDPPGGPPYDGNPGGNGSSNDSEDRGNSDKGRVDNRSSGNRRTRSMTPFPERDSRGRTPNPTHHGDSTTNNRLFARDTEGRVVDNSFVWITKTIDEMLGEELETSRSIKMKEPDKYDGRDDLDMFDEWLMSIVQWMALMQLGGPKRDRLRLITLGQCLSKNALEWYNSEVASPNRLHRKWTYKEVVCELFDHFIHKVSGKKASNKFKNVKYDPRKGASHLFTEMRKYARRMIETPSEYDQSVVFVEALPEEIRKGLRIARQITEERNSLEEIYRNTMEIEEAINNDRWSHESSDKHEQKKTYSDEVRGDQRRPEGSKYSPQPIYDRGHDRFKSTNRREESQKFREPDMRTREEPRRDEKKPSLSSTTAQRSHSRQDSQRDEQKDIPRLNKSQALCLKCGVYGHAADDDECPLRPKPALRRVEEVPSDSESYSEDTSHSETTEETGSERESSERDADQRRHPRFRRRSPGHRYSEPESSYNSDQSLRASVAESEEGYDVEGYGSDESAYTSGGEHTTESNHTDGEEDSEDSASFRAMSVATDMLGDLNGDDPLVERRSRPKQASERLMAYIEINGKKALAMFDSGSSIDVVDHEFARLAHMKPFRLRKPVSLRLGTRENRSRIDFGTYTQMSINGVRVKKKRTLILWT</sequence>
<keyword evidence="4" id="KW-1185">Reference proteome</keyword>
<feature type="compositionally biased region" description="Basic and acidic residues" evidence="2">
    <location>
        <begin position="583"/>
        <end position="619"/>
    </location>
</feature>
<reference evidence="3" key="1">
    <citation type="submission" date="2022-07" db="EMBL/GenBank/DDBJ databases">
        <title>Genome Sequence of Physisporinus lineatus.</title>
        <authorList>
            <person name="Buettner E."/>
        </authorList>
    </citation>
    <scope>NUCLEOTIDE SEQUENCE</scope>
    <source>
        <strain evidence="3">VT162</strain>
    </source>
</reference>